<dbReference type="EMBL" id="PXXK01000208">
    <property type="protein sequence ID" value="RFN48455.1"/>
    <property type="molecule type" value="Genomic_DNA"/>
</dbReference>
<evidence type="ECO:0000256" key="3">
    <source>
        <dbReference type="SAM" id="SignalP"/>
    </source>
</evidence>
<keyword evidence="2" id="KW-1133">Transmembrane helix</keyword>
<keyword evidence="3" id="KW-0732">Signal</keyword>
<proteinExistence type="predicted"/>
<feature type="compositionally biased region" description="Basic and acidic residues" evidence="1">
    <location>
        <begin position="347"/>
        <end position="357"/>
    </location>
</feature>
<sequence>MAPTIIVGLILGCALLGGYTSAKSCALDMTDSVSRRITGFEQVDAMINLLLEFFSQGLRKSPDTEGMDLEALVAFVYLAAQFGGAWYLIALEGLRVGNKGTILSWTGTFGIVFQAVTITIIAPIYLTLQLLLSPSNPRQAHLLVDPADLNFLPVATIISYVLPTIGLCLPLVFDISREAKFIAVALWQPFPLYQSALQSLWRLFNRDENNNRHAILRQTKALDRTYSFVTGLTVIVHFLVMGTIAASWLGLVQPVSGHHILALTSIADPPTMALFDPPVSAMESREIVVSFLRWDVYCTWSAQCGGYSRQGDPDGIGWRPDLPGVDVPLEEGQYRDEQDGSYYGEEAQVRARQGRDE</sequence>
<reference evidence="4 5" key="1">
    <citation type="journal article" date="2018" name="PLoS Pathog.">
        <title>Evolution of structural diversity of trichothecenes, a family of toxins produced by plant pathogenic and entomopathogenic fungi.</title>
        <authorList>
            <person name="Proctor R.H."/>
            <person name="McCormick S.P."/>
            <person name="Kim H.S."/>
            <person name="Cardoza R.E."/>
            <person name="Stanley A.M."/>
            <person name="Lindo L."/>
            <person name="Kelly A."/>
            <person name="Brown D.W."/>
            <person name="Lee T."/>
            <person name="Vaughan M.M."/>
            <person name="Alexander N.J."/>
            <person name="Busman M."/>
            <person name="Gutierrez S."/>
        </authorList>
    </citation>
    <scope>NUCLEOTIDE SEQUENCE [LARGE SCALE GENOMIC DNA]</scope>
    <source>
        <strain evidence="4 5">NRRL 13405</strain>
    </source>
</reference>
<dbReference type="STRING" id="2594813.A0A395MLI5"/>
<dbReference type="AlphaFoldDB" id="A0A395MLI5"/>
<comment type="caution">
    <text evidence="4">The sequence shown here is derived from an EMBL/GenBank/DDBJ whole genome shotgun (WGS) entry which is preliminary data.</text>
</comment>
<feature type="transmembrane region" description="Helical" evidence="2">
    <location>
        <begin position="71"/>
        <end position="90"/>
    </location>
</feature>
<accession>A0A395MLI5</accession>
<name>A0A395MLI5_9HYPO</name>
<keyword evidence="2" id="KW-0812">Transmembrane</keyword>
<feature type="transmembrane region" description="Helical" evidence="2">
    <location>
        <begin position="102"/>
        <end position="131"/>
    </location>
</feature>
<gene>
    <name evidence="4" type="ORF">FIE12Z_7264</name>
</gene>
<evidence type="ECO:0000256" key="1">
    <source>
        <dbReference type="SAM" id="MobiDB-lite"/>
    </source>
</evidence>
<evidence type="ECO:0000256" key="2">
    <source>
        <dbReference type="SAM" id="Phobius"/>
    </source>
</evidence>
<dbReference type="Proteomes" id="UP000265631">
    <property type="component" value="Unassembled WGS sequence"/>
</dbReference>
<protein>
    <submittedName>
        <fullName evidence="4">Uncharacterized protein</fullName>
    </submittedName>
</protein>
<keyword evidence="5" id="KW-1185">Reference proteome</keyword>
<feature type="signal peptide" evidence="3">
    <location>
        <begin position="1"/>
        <end position="22"/>
    </location>
</feature>
<evidence type="ECO:0000313" key="4">
    <source>
        <dbReference type="EMBL" id="RFN48455.1"/>
    </source>
</evidence>
<feature type="transmembrane region" description="Helical" evidence="2">
    <location>
        <begin position="226"/>
        <end position="251"/>
    </location>
</feature>
<feature type="transmembrane region" description="Helical" evidence="2">
    <location>
        <begin position="151"/>
        <end position="173"/>
    </location>
</feature>
<feature type="region of interest" description="Disordered" evidence="1">
    <location>
        <begin position="315"/>
        <end position="357"/>
    </location>
</feature>
<organism evidence="4 5">
    <name type="scientific">Fusarium flagelliforme</name>
    <dbReference type="NCBI Taxonomy" id="2675880"/>
    <lineage>
        <taxon>Eukaryota</taxon>
        <taxon>Fungi</taxon>
        <taxon>Dikarya</taxon>
        <taxon>Ascomycota</taxon>
        <taxon>Pezizomycotina</taxon>
        <taxon>Sordariomycetes</taxon>
        <taxon>Hypocreomycetidae</taxon>
        <taxon>Hypocreales</taxon>
        <taxon>Nectriaceae</taxon>
        <taxon>Fusarium</taxon>
        <taxon>Fusarium incarnatum-equiseti species complex</taxon>
    </lineage>
</organism>
<feature type="chain" id="PRO_5017189336" evidence="3">
    <location>
        <begin position="23"/>
        <end position="357"/>
    </location>
</feature>
<keyword evidence="2" id="KW-0472">Membrane</keyword>
<evidence type="ECO:0000313" key="5">
    <source>
        <dbReference type="Proteomes" id="UP000265631"/>
    </source>
</evidence>